<sequence length="191" mass="21060">MGYFANAAQILIQFVFGAIIGLFVLRMLAEAVRADFYNPICQFLYRTTNPVLTPLRRVVPTFRRINLAALLVAWLVEVLKLVLLFALAAGVLPGLLGLVVMALAELIDFLLVLYLALVFAWALMSFLSVDAGHPLIPLVGRLVEPLLRPLRRRLPALGGLDFSPAVAMLAIVLARVLLVEPLFDFGRRLAL</sequence>
<dbReference type="EMBL" id="DF970151">
    <property type="protein sequence ID" value="GAP65148.1"/>
    <property type="molecule type" value="Genomic_DNA"/>
</dbReference>
<keyword evidence="1" id="KW-0472">Membrane</keyword>
<dbReference type="Proteomes" id="UP000253740">
    <property type="component" value="Unassembled WGS sequence"/>
</dbReference>
<protein>
    <submittedName>
        <fullName evidence="2">Putative integral membrane protein</fullName>
    </submittedName>
</protein>
<feature type="transmembrane region" description="Helical" evidence="1">
    <location>
        <begin position="95"/>
        <end position="123"/>
    </location>
</feature>
<dbReference type="InterPro" id="IPR003425">
    <property type="entry name" value="CCB3/YggT"/>
</dbReference>
<dbReference type="OrthoDB" id="9806665at2"/>
<name>A0A0K8QJY3_9GAMM</name>
<evidence type="ECO:0000256" key="1">
    <source>
        <dbReference type="SAM" id="Phobius"/>
    </source>
</evidence>
<feature type="transmembrane region" description="Helical" evidence="1">
    <location>
        <begin position="156"/>
        <end position="178"/>
    </location>
</feature>
<keyword evidence="1" id="KW-0812">Transmembrane</keyword>
<dbReference type="GO" id="GO:0016020">
    <property type="term" value="C:membrane"/>
    <property type="evidence" value="ECO:0007669"/>
    <property type="project" value="InterPro"/>
</dbReference>
<accession>A0A0K8QJY3</accession>
<reference evidence="2" key="1">
    <citation type="submission" date="2015-08" db="EMBL/GenBank/DDBJ databases">
        <title>Complete DNA Sequence of Pseudomonas syringae pv. actinidiae, the Causal Agent of Kiwifruit Canker Disease.</title>
        <authorList>
            <person name="Rikkerink E.H.A."/>
            <person name="Fineran P.C."/>
        </authorList>
    </citation>
    <scope>NUCLEOTIDE SEQUENCE</scope>
    <source>
        <strain evidence="2">SkMP5</strain>
    </source>
</reference>
<feature type="transmembrane region" description="Helical" evidence="1">
    <location>
        <begin position="6"/>
        <end position="25"/>
    </location>
</feature>
<keyword evidence="3" id="KW-1185">Reference proteome</keyword>
<dbReference type="RefSeq" id="WP_062534671.1">
    <property type="nucleotide sequence ID" value="NZ_DF970151.1"/>
</dbReference>
<dbReference type="STRING" id="1475481.GCA_000953855_00444"/>
<organism evidence="2">
    <name type="scientific">Mizugakiibacter sediminis</name>
    <dbReference type="NCBI Taxonomy" id="1475481"/>
    <lineage>
        <taxon>Bacteria</taxon>
        <taxon>Pseudomonadati</taxon>
        <taxon>Pseudomonadota</taxon>
        <taxon>Gammaproteobacteria</taxon>
        <taxon>Lysobacterales</taxon>
        <taxon>Rhodanobacteraceae</taxon>
        <taxon>Mizugakiibacter</taxon>
    </lineage>
</organism>
<evidence type="ECO:0000313" key="3">
    <source>
        <dbReference type="Proteomes" id="UP000253740"/>
    </source>
</evidence>
<dbReference type="Pfam" id="PF02325">
    <property type="entry name" value="CCB3_YggT"/>
    <property type="match status" value="2"/>
</dbReference>
<keyword evidence="1" id="KW-1133">Transmembrane helix</keyword>
<proteinExistence type="predicted"/>
<gene>
    <name evidence="2" type="ORF">MBSD_n0437</name>
</gene>
<evidence type="ECO:0000313" key="2">
    <source>
        <dbReference type="EMBL" id="GAP65148.1"/>
    </source>
</evidence>
<dbReference type="AlphaFoldDB" id="A0A0K8QJY3"/>